<dbReference type="InterPro" id="IPR009081">
    <property type="entry name" value="PP-bd_ACP"/>
</dbReference>
<dbReference type="SUPFAM" id="SSF47336">
    <property type="entry name" value="ACP-like"/>
    <property type="match status" value="1"/>
</dbReference>
<dbReference type="SUPFAM" id="SSF51735">
    <property type="entry name" value="NAD(P)-binding Rossmann-fold domains"/>
    <property type="match status" value="1"/>
</dbReference>
<dbReference type="STRING" id="2025994.A0A2T3A1P3"/>
<evidence type="ECO:0000256" key="2">
    <source>
        <dbReference type="ARBA" id="ARBA00022553"/>
    </source>
</evidence>
<reference evidence="4 5" key="1">
    <citation type="journal article" date="2018" name="Mycol. Prog.">
        <title>Coniella lustricola, a new species from submerged detritus.</title>
        <authorList>
            <person name="Raudabaugh D.B."/>
            <person name="Iturriaga T."/>
            <person name="Carver A."/>
            <person name="Mondo S."/>
            <person name="Pangilinan J."/>
            <person name="Lipzen A."/>
            <person name="He G."/>
            <person name="Amirebrahimi M."/>
            <person name="Grigoriev I.V."/>
            <person name="Miller A.N."/>
        </authorList>
    </citation>
    <scope>NUCLEOTIDE SEQUENCE [LARGE SCALE GENOMIC DNA]</scope>
    <source>
        <strain evidence="4 5">B22-T-1</strain>
    </source>
</reference>
<dbReference type="Pfam" id="PF00550">
    <property type="entry name" value="PP-binding"/>
    <property type="match status" value="1"/>
</dbReference>
<evidence type="ECO:0000313" key="5">
    <source>
        <dbReference type="Proteomes" id="UP000241462"/>
    </source>
</evidence>
<dbReference type="PANTHER" id="PTHR43439:SF2">
    <property type="entry name" value="ENZYME, PUTATIVE (JCVI)-RELATED"/>
    <property type="match status" value="1"/>
</dbReference>
<dbReference type="AlphaFoldDB" id="A0A2T3A1P3"/>
<feature type="domain" description="Carrier" evidence="3">
    <location>
        <begin position="1"/>
        <end position="70"/>
    </location>
</feature>
<dbReference type="PROSITE" id="PS00012">
    <property type="entry name" value="PHOSPHOPANTETHEINE"/>
    <property type="match status" value="1"/>
</dbReference>
<name>A0A2T3A1P3_9PEZI</name>
<dbReference type="InParanoid" id="A0A2T3A1P3"/>
<dbReference type="InterPro" id="IPR036736">
    <property type="entry name" value="ACP-like_sf"/>
</dbReference>
<keyword evidence="1" id="KW-0596">Phosphopantetheine</keyword>
<dbReference type="Gene3D" id="1.10.1200.10">
    <property type="entry name" value="ACP-like"/>
    <property type="match status" value="1"/>
</dbReference>
<protein>
    <submittedName>
        <fullName evidence="4">Male sterility protein-domain-containing protein</fullName>
    </submittedName>
</protein>
<gene>
    <name evidence="4" type="ORF">BD289DRAFT_372922</name>
</gene>
<dbReference type="InterPro" id="IPR051414">
    <property type="entry name" value="Adenylate-forming_Reductase"/>
</dbReference>
<keyword evidence="2" id="KW-0597">Phosphoprotein</keyword>
<evidence type="ECO:0000313" key="4">
    <source>
        <dbReference type="EMBL" id="PSR81212.1"/>
    </source>
</evidence>
<keyword evidence="5" id="KW-1185">Reference proteome</keyword>
<dbReference type="OrthoDB" id="429813at2759"/>
<dbReference type="InterPro" id="IPR036291">
    <property type="entry name" value="NAD(P)-bd_dom_sf"/>
</dbReference>
<dbReference type="InterPro" id="IPR013120">
    <property type="entry name" value="FAR_NAD-bd"/>
</dbReference>
<sequence>MATTTDLDVDEVASDTDLFSLGLDSLQVTTATKKINQFLAGRGSLRTVDIRAVYSNPTIGALVNLVTGLVGASVSDGPVESDEQKMQKLYNLHTADLPISARPAEPKLAENLVVLLIGSTGSLGAYILDALLKDSRVRKVYCLNRGPNSLERMQKSFSDKGLQQMPLERAICLDGDFSKPRFALPINVYTTILNEVTNVIENAWQVDFHRSIDSFASQVHGIRRLVDFSSHSRFGAQVFFVSSIGAVMNRLSSADHETHRVPEAIFEDWQVPQGLGYAQSKFVSERILHVAAREAGIPAVVCRVGQIAGPRTEAGAWPKQEWFPSLVASSKHLGKIPKTLGSMDVVDWVPVDVLGQSIVELAALPVTNTNHGAGVYHLVNPQQTTWSELVPAVARGLDPSGEKLTIVTFEEWIEALRESASTTDDQSINPATKLIHFFEGLSHSSQSLGSLDVSRAVADSPILAKVQPVQDEWMQMWLRQWHF</sequence>
<dbReference type="PANTHER" id="PTHR43439">
    <property type="entry name" value="PHENYLACETATE-COENZYME A LIGASE"/>
    <property type="match status" value="1"/>
</dbReference>
<dbReference type="InterPro" id="IPR006162">
    <property type="entry name" value="Ppantetheine_attach_site"/>
</dbReference>
<evidence type="ECO:0000259" key="3">
    <source>
        <dbReference type="PROSITE" id="PS50075"/>
    </source>
</evidence>
<accession>A0A2T3A1P3</accession>
<organism evidence="4 5">
    <name type="scientific">Coniella lustricola</name>
    <dbReference type="NCBI Taxonomy" id="2025994"/>
    <lineage>
        <taxon>Eukaryota</taxon>
        <taxon>Fungi</taxon>
        <taxon>Dikarya</taxon>
        <taxon>Ascomycota</taxon>
        <taxon>Pezizomycotina</taxon>
        <taxon>Sordariomycetes</taxon>
        <taxon>Sordariomycetidae</taxon>
        <taxon>Diaporthales</taxon>
        <taxon>Schizoparmaceae</taxon>
        <taxon>Coniella</taxon>
    </lineage>
</organism>
<proteinExistence type="predicted"/>
<evidence type="ECO:0000256" key="1">
    <source>
        <dbReference type="ARBA" id="ARBA00022450"/>
    </source>
</evidence>
<dbReference type="Gene3D" id="3.40.50.720">
    <property type="entry name" value="NAD(P)-binding Rossmann-like Domain"/>
    <property type="match status" value="1"/>
</dbReference>
<dbReference type="PROSITE" id="PS50075">
    <property type="entry name" value="CARRIER"/>
    <property type="match status" value="1"/>
</dbReference>
<dbReference type="Pfam" id="PF07993">
    <property type="entry name" value="NAD_binding_4"/>
    <property type="match status" value="1"/>
</dbReference>
<dbReference type="Proteomes" id="UP000241462">
    <property type="component" value="Unassembled WGS sequence"/>
</dbReference>
<dbReference type="EMBL" id="KZ678508">
    <property type="protein sequence ID" value="PSR81212.1"/>
    <property type="molecule type" value="Genomic_DNA"/>
</dbReference>